<dbReference type="GO" id="GO:0004856">
    <property type="term" value="F:D-xylulokinase activity"/>
    <property type="evidence" value="ECO:0007669"/>
    <property type="project" value="UniProtKB-EC"/>
</dbReference>
<dbReference type="AlphaFoldDB" id="A0A9D1ANT1"/>
<organism evidence="12 13">
    <name type="scientific">Candidatus Caccousia avicola</name>
    <dbReference type="NCBI Taxonomy" id="2840721"/>
    <lineage>
        <taxon>Bacteria</taxon>
        <taxon>Bacillati</taxon>
        <taxon>Bacillota</taxon>
        <taxon>Clostridia</taxon>
        <taxon>Eubacteriales</taxon>
        <taxon>Oscillospiraceae</taxon>
        <taxon>Oscillospiraceae incertae sedis</taxon>
        <taxon>Candidatus Caccousia</taxon>
    </lineage>
</organism>
<evidence type="ECO:0000256" key="4">
    <source>
        <dbReference type="ARBA" id="ARBA00022741"/>
    </source>
</evidence>
<reference evidence="12" key="2">
    <citation type="journal article" date="2021" name="PeerJ">
        <title>Extensive microbial diversity within the chicken gut microbiome revealed by metagenomics and culture.</title>
        <authorList>
            <person name="Gilroy R."/>
            <person name="Ravi A."/>
            <person name="Getino M."/>
            <person name="Pursley I."/>
            <person name="Horton D.L."/>
            <person name="Alikhan N.F."/>
            <person name="Baker D."/>
            <person name="Gharbi K."/>
            <person name="Hall N."/>
            <person name="Watson M."/>
            <person name="Adriaenssens E.M."/>
            <person name="Foster-Nyarko E."/>
            <person name="Jarju S."/>
            <person name="Secka A."/>
            <person name="Antonio M."/>
            <person name="Oren A."/>
            <person name="Chaudhuri R.R."/>
            <person name="La Ragione R."/>
            <person name="Hildebrand F."/>
            <person name="Pallen M.J."/>
        </authorList>
    </citation>
    <scope>NUCLEOTIDE SEQUENCE</scope>
    <source>
        <strain evidence="12">ChiSxjej1B13-7958</strain>
    </source>
</reference>
<dbReference type="Pfam" id="PF02782">
    <property type="entry name" value="FGGY_C"/>
    <property type="match status" value="1"/>
</dbReference>
<dbReference type="InterPro" id="IPR043129">
    <property type="entry name" value="ATPase_NBD"/>
</dbReference>
<dbReference type="Pfam" id="PF00370">
    <property type="entry name" value="FGGY_N"/>
    <property type="match status" value="1"/>
</dbReference>
<keyword evidence="4 9" id="KW-0547">Nucleotide-binding</keyword>
<dbReference type="EC" id="2.7.1.17" evidence="9"/>
<sequence>MSTYLLAHDLGTSGNKATLYDTQGNLRASTLYAYDTFYPRPGFVEQDPHDWWKAVCQSTRALLEQSGVAPGEIAAVSFSGQMMGCLLVDQEGEPLRRSIIWADTRSGEQEERMIRLIGAERGYAITGHRLSASYSAAKLLWIRDHEPELYARAYKMLNAKDFIVAKLTGRYWTDYSDASGTNLLDLRAGVWSEEILKALSIPRDLLPELHASAEIAGSVLPKAAAETGLLAGTPVVLGGGDGSCACVGAGVVREGKTYHTLGSSSWISTASRQPISDPSMRTFNWVHLDPTLYTPCGTMQAAGVSFQWFRDTLCGEEIRIAGERGESAYRQIDEAIRRTEPGAGGLLYLPYLLGERSPRWNRNARGAFLGLHAGTKKAEMARSVLEGVGYNLKVILDIFDARTPIDEITVIGGGAKGKIWLQILADIWQKPLCVPRFREEATSLGAAVCAGVGTGVFPSYEEAVRLNPPEERVLPRAEYAERYRALYRLFNQAYDQLCCVYDGLAELAL</sequence>
<evidence type="ECO:0000256" key="2">
    <source>
        <dbReference type="ARBA" id="ARBA00022629"/>
    </source>
</evidence>
<keyword evidence="3 8" id="KW-0808">Transferase</keyword>
<dbReference type="GO" id="GO:0005524">
    <property type="term" value="F:ATP binding"/>
    <property type="evidence" value="ECO:0007669"/>
    <property type="project" value="UniProtKB-KW"/>
</dbReference>
<comment type="catalytic activity">
    <reaction evidence="9">
        <text>D-xylulose + ATP = D-xylulose 5-phosphate + ADP + H(+)</text>
        <dbReference type="Rhea" id="RHEA:10964"/>
        <dbReference type="ChEBI" id="CHEBI:15378"/>
        <dbReference type="ChEBI" id="CHEBI:17140"/>
        <dbReference type="ChEBI" id="CHEBI:30616"/>
        <dbReference type="ChEBI" id="CHEBI:57737"/>
        <dbReference type="ChEBI" id="CHEBI:456216"/>
        <dbReference type="EC" id="2.7.1.17"/>
    </reaction>
</comment>
<dbReference type="PANTHER" id="PTHR43095:SF5">
    <property type="entry name" value="XYLULOSE KINASE"/>
    <property type="match status" value="1"/>
</dbReference>
<dbReference type="PROSITE" id="PS00933">
    <property type="entry name" value="FGGY_KINASES_1"/>
    <property type="match status" value="1"/>
</dbReference>
<comment type="similarity">
    <text evidence="1 8">Belongs to the FGGY kinase family.</text>
</comment>
<dbReference type="SUPFAM" id="SSF53067">
    <property type="entry name" value="Actin-like ATPase domain"/>
    <property type="match status" value="2"/>
</dbReference>
<dbReference type="InterPro" id="IPR018483">
    <property type="entry name" value="Carb_kinase_FGGY_CS"/>
</dbReference>
<name>A0A9D1ANT1_9FIRM</name>
<evidence type="ECO:0000256" key="3">
    <source>
        <dbReference type="ARBA" id="ARBA00022679"/>
    </source>
</evidence>
<evidence type="ECO:0000256" key="1">
    <source>
        <dbReference type="ARBA" id="ARBA00009156"/>
    </source>
</evidence>
<dbReference type="EMBL" id="DVGZ01000105">
    <property type="protein sequence ID" value="HIR47906.1"/>
    <property type="molecule type" value="Genomic_DNA"/>
</dbReference>
<keyword evidence="2 9" id="KW-0859">Xylose metabolism</keyword>
<keyword evidence="6 9" id="KW-0067">ATP-binding</keyword>
<dbReference type="PIRSF" id="PIRSF000538">
    <property type="entry name" value="GlpK"/>
    <property type="match status" value="1"/>
</dbReference>
<dbReference type="InterPro" id="IPR018485">
    <property type="entry name" value="FGGY_C"/>
</dbReference>
<accession>A0A9D1ANT1</accession>
<feature type="domain" description="Carbohydrate kinase FGGY N-terminal" evidence="10">
    <location>
        <begin position="4"/>
        <end position="248"/>
    </location>
</feature>
<evidence type="ECO:0000256" key="9">
    <source>
        <dbReference type="RuleBase" id="RU364073"/>
    </source>
</evidence>
<comment type="caution">
    <text evidence="12">The sequence shown here is derived from an EMBL/GenBank/DDBJ whole genome shotgun (WGS) entry which is preliminary data.</text>
</comment>
<dbReference type="Proteomes" id="UP000824242">
    <property type="component" value="Unassembled WGS sequence"/>
</dbReference>
<feature type="domain" description="Carbohydrate kinase FGGY C-terminal" evidence="11">
    <location>
        <begin position="259"/>
        <end position="452"/>
    </location>
</feature>
<evidence type="ECO:0000256" key="7">
    <source>
        <dbReference type="ARBA" id="ARBA00023277"/>
    </source>
</evidence>
<dbReference type="GO" id="GO:0042732">
    <property type="term" value="P:D-xylose metabolic process"/>
    <property type="evidence" value="ECO:0007669"/>
    <property type="project" value="UniProtKB-KW"/>
</dbReference>
<evidence type="ECO:0000256" key="6">
    <source>
        <dbReference type="ARBA" id="ARBA00022840"/>
    </source>
</evidence>
<gene>
    <name evidence="9 12" type="primary">xylB</name>
    <name evidence="12" type="ORF">IAB89_09680</name>
</gene>
<keyword evidence="7 9" id="KW-0119">Carbohydrate metabolism</keyword>
<dbReference type="InterPro" id="IPR006000">
    <property type="entry name" value="Xylulokinase"/>
</dbReference>
<evidence type="ECO:0000313" key="13">
    <source>
        <dbReference type="Proteomes" id="UP000824242"/>
    </source>
</evidence>
<dbReference type="InterPro" id="IPR018484">
    <property type="entry name" value="FGGY_N"/>
</dbReference>
<dbReference type="InterPro" id="IPR000577">
    <property type="entry name" value="Carb_kinase_FGGY"/>
</dbReference>
<dbReference type="Gene3D" id="3.30.420.40">
    <property type="match status" value="2"/>
</dbReference>
<dbReference type="InterPro" id="IPR050406">
    <property type="entry name" value="FGGY_Carb_Kinase"/>
</dbReference>
<evidence type="ECO:0000259" key="10">
    <source>
        <dbReference type="Pfam" id="PF00370"/>
    </source>
</evidence>
<keyword evidence="5 8" id="KW-0418">Kinase</keyword>
<dbReference type="PROSITE" id="PS00445">
    <property type="entry name" value="FGGY_KINASES_2"/>
    <property type="match status" value="1"/>
</dbReference>
<dbReference type="PANTHER" id="PTHR43095">
    <property type="entry name" value="SUGAR KINASE"/>
    <property type="match status" value="1"/>
</dbReference>
<evidence type="ECO:0000256" key="8">
    <source>
        <dbReference type="RuleBase" id="RU003733"/>
    </source>
</evidence>
<dbReference type="GO" id="GO:0005997">
    <property type="term" value="P:xylulose metabolic process"/>
    <property type="evidence" value="ECO:0007669"/>
    <property type="project" value="InterPro"/>
</dbReference>
<evidence type="ECO:0000256" key="5">
    <source>
        <dbReference type="ARBA" id="ARBA00022777"/>
    </source>
</evidence>
<dbReference type="NCBIfam" id="TIGR01312">
    <property type="entry name" value="XylB"/>
    <property type="match status" value="1"/>
</dbReference>
<dbReference type="CDD" id="cd07805">
    <property type="entry name" value="ASKHA_NBD_FGGY_CvXK-like"/>
    <property type="match status" value="1"/>
</dbReference>
<evidence type="ECO:0000313" key="12">
    <source>
        <dbReference type="EMBL" id="HIR47906.1"/>
    </source>
</evidence>
<evidence type="ECO:0000259" key="11">
    <source>
        <dbReference type="Pfam" id="PF02782"/>
    </source>
</evidence>
<proteinExistence type="inferred from homology"/>
<reference evidence="12" key="1">
    <citation type="submission" date="2020-10" db="EMBL/GenBank/DDBJ databases">
        <authorList>
            <person name="Gilroy R."/>
        </authorList>
    </citation>
    <scope>NUCLEOTIDE SEQUENCE</scope>
    <source>
        <strain evidence="12">ChiSxjej1B13-7958</strain>
    </source>
</reference>
<protein>
    <recommendedName>
        <fullName evidence="9">Xylulose kinase</fullName>
        <shortName evidence="9">Xylulokinase</shortName>
        <ecNumber evidence="9">2.7.1.17</ecNumber>
    </recommendedName>
</protein>